<dbReference type="PROSITE" id="PS50928">
    <property type="entry name" value="ABC_TM1"/>
    <property type="match status" value="1"/>
</dbReference>
<dbReference type="InterPro" id="IPR051393">
    <property type="entry name" value="ABC_transporter_permease"/>
</dbReference>
<protein>
    <submittedName>
        <fullName evidence="9">Carbohydrate ABC transporter membrane protein 1 (CUT1 family)</fullName>
    </submittedName>
</protein>
<keyword evidence="4 7" id="KW-0812">Transmembrane</keyword>
<gene>
    <name evidence="9" type="ORF">DFP98_12018</name>
</gene>
<evidence type="ECO:0000256" key="6">
    <source>
        <dbReference type="ARBA" id="ARBA00023136"/>
    </source>
</evidence>
<evidence type="ECO:0000256" key="5">
    <source>
        <dbReference type="ARBA" id="ARBA00022989"/>
    </source>
</evidence>
<evidence type="ECO:0000313" key="10">
    <source>
        <dbReference type="Proteomes" id="UP000256977"/>
    </source>
</evidence>
<evidence type="ECO:0000313" key="9">
    <source>
        <dbReference type="EMBL" id="RED65269.1"/>
    </source>
</evidence>
<accession>A0A3D9IUS8</accession>
<feature type="domain" description="ABC transmembrane type-1" evidence="8">
    <location>
        <begin position="71"/>
        <end position="286"/>
    </location>
</feature>
<reference evidence="9 10" key="1">
    <citation type="submission" date="2018-07" db="EMBL/GenBank/DDBJ databases">
        <title>Genomic Encyclopedia of Type Strains, Phase III (KMG-III): the genomes of soil and plant-associated and newly described type strains.</title>
        <authorList>
            <person name="Whitman W."/>
        </authorList>
    </citation>
    <scope>NUCLEOTIDE SEQUENCE [LARGE SCALE GENOMIC DNA]</scope>
    <source>
        <strain evidence="9 10">CECT 7287</strain>
    </source>
</reference>
<evidence type="ECO:0000256" key="7">
    <source>
        <dbReference type="RuleBase" id="RU363032"/>
    </source>
</evidence>
<dbReference type="GO" id="GO:0055085">
    <property type="term" value="P:transmembrane transport"/>
    <property type="evidence" value="ECO:0007669"/>
    <property type="project" value="InterPro"/>
</dbReference>
<evidence type="ECO:0000256" key="1">
    <source>
        <dbReference type="ARBA" id="ARBA00004651"/>
    </source>
</evidence>
<organism evidence="9 10">
    <name type="scientific">Cohnella phaseoli</name>
    <dbReference type="NCBI Taxonomy" id="456490"/>
    <lineage>
        <taxon>Bacteria</taxon>
        <taxon>Bacillati</taxon>
        <taxon>Bacillota</taxon>
        <taxon>Bacilli</taxon>
        <taxon>Bacillales</taxon>
        <taxon>Paenibacillaceae</taxon>
        <taxon>Cohnella</taxon>
    </lineage>
</organism>
<feature type="transmembrane region" description="Helical" evidence="7">
    <location>
        <begin position="75"/>
        <end position="97"/>
    </location>
</feature>
<dbReference type="SUPFAM" id="SSF161098">
    <property type="entry name" value="MetI-like"/>
    <property type="match status" value="1"/>
</dbReference>
<keyword evidence="5 7" id="KW-1133">Transmembrane helix</keyword>
<comment type="similarity">
    <text evidence="7">Belongs to the binding-protein-dependent transport system permease family.</text>
</comment>
<dbReference type="CDD" id="cd06261">
    <property type="entry name" value="TM_PBP2"/>
    <property type="match status" value="1"/>
</dbReference>
<comment type="caution">
    <text evidence="9">The sequence shown here is derived from an EMBL/GenBank/DDBJ whole genome shotgun (WGS) entry which is preliminary data.</text>
</comment>
<keyword evidence="10" id="KW-1185">Reference proteome</keyword>
<dbReference type="PANTHER" id="PTHR30193:SF37">
    <property type="entry name" value="INNER MEMBRANE ABC TRANSPORTER PERMEASE PROTEIN YCJO"/>
    <property type="match status" value="1"/>
</dbReference>
<keyword evidence="3" id="KW-1003">Cell membrane</keyword>
<dbReference type="InterPro" id="IPR035906">
    <property type="entry name" value="MetI-like_sf"/>
</dbReference>
<dbReference type="InterPro" id="IPR000515">
    <property type="entry name" value="MetI-like"/>
</dbReference>
<evidence type="ECO:0000256" key="4">
    <source>
        <dbReference type="ARBA" id="ARBA00022692"/>
    </source>
</evidence>
<feature type="transmembrane region" description="Helical" evidence="7">
    <location>
        <begin position="268"/>
        <end position="287"/>
    </location>
</feature>
<dbReference type="RefSeq" id="WP_116062943.1">
    <property type="nucleotide sequence ID" value="NZ_QRDZ01000020.1"/>
</dbReference>
<name>A0A3D9IUS8_9BACL</name>
<dbReference type="AlphaFoldDB" id="A0A3D9IUS8"/>
<keyword evidence="2 7" id="KW-0813">Transport</keyword>
<evidence type="ECO:0000259" key="8">
    <source>
        <dbReference type="PROSITE" id="PS50928"/>
    </source>
</evidence>
<dbReference type="OrthoDB" id="9809527at2"/>
<feature type="transmembrane region" description="Helical" evidence="7">
    <location>
        <begin position="213"/>
        <end position="230"/>
    </location>
</feature>
<dbReference type="Proteomes" id="UP000256977">
    <property type="component" value="Unassembled WGS sequence"/>
</dbReference>
<dbReference type="Gene3D" id="1.10.3720.10">
    <property type="entry name" value="MetI-like"/>
    <property type="match status" value="1"/>
</dbReference>
<sequence length="297" mass="33387">MRKYRKAASDATFGYTMVAPALLLFLLFVIYPFFKGFWVSFHRWDGFSSMTWIGLQNYSFVMADDVFWKALKNTIIYAIASPIFKNVMGLALALLFVKSLKGMYLFRVSTYIPYTFGYVVVGVLWTWVYNPSFGLLNKALEVLHMPFLVQGWLSDPNIALYSVIAVDVWKCMGFHAILYLAGLNAIPRDLYEAADIDGANGWQKFRSVTIPQLNSTIVMSFLLATTGAFINNYDVVNIMTQGGPFNSTEVVLTHIMATAFKFGAVGKANAMSIILVAFVAIIGFIQLKAMTREDNYE</sequence>
<comment type="subcellular location">
    <subcellularLocation>
        <location evidence="1 7">Cell membrane</location>
        <topology evidence="1 7">Multi-pass membrane protein</topology>
    </subcellularLocation>
</comment>
<evidence type="ECO:0000256" key="2">
    <source>
        <dbReference type="ARBA" id="ARBA00022448"/>
    </source>
</evidence>
<keyword evidence="6 7" id="KW-0472">Membrane</keyword>
<dbReference type="Pfam" id="PF00528">
    <property type="entry name" value="BPD_transp_1"/>
    <property type="match status" value="1"/>
</dbReference>
<proteinExistence type="inferred from homology"/>
<dbReference type="PANTHER" id="PTHR30193">
    <property type="entry name" value="ABC TRANSPORTER PERMEASE PROTEIN"/>
    <property type="match status" value="1"/>
</dbReference>
<evidence type="ECO:0000256" key="3">
    <source>
        <dbReference type="ARBA" id="ARBA00022475"/>
    </source>
</evidence>
<dbReference type="GO" id="GO:0005886">
    <property type="term" value="C:plasma membrane"/>
    <property type="evidence" value="ECO:0007669"/>
    <property type="project" value="UniProtKB-SubCell"/>
</dbReference>
<feature type="transmembrane region" description="Helical" evidence="7">
    <location>
        <begin position="12"/>
        <end position="34"/>
    </location>
</feature>
<feature type="transmembrane region" description="Helical" evidence="7">
    <location>
        <begin position="104"/>
        <end position="128"/>
    </location>
</feature>
<dbReference type="EMBL" id="QRDZ01000020">
    <property type="protein sequence ID" value="RED65269.1"/>
    <property type="molecule type" value="Genomic_DNA"/>
</dbReference>